<dbReference type="InterPro" id="IPR028992">
    <property type="entry name" value="Hedgehog/Intein_dom"/>
</dbReference>
<dbReference type="Pfam" id="PF00353">
    <property type="entry name" value="HemolysinCabind"/>
    <property type="match status" value="2"/>
</dbReference>
<evidence type="ECO:0000256" key="3">
    <source>
        <dbReference type="SAM" id="MobiDB-lite"/>
    </source>
</evidence>
<feature type="region of interest" description="Disordered" evidence="3">
    <location>
        <begin position="142"/>
        <end position="200"/>
    </location>
</feature>
<comment type="caution">
    <text evidence="5">The sequence shown here is derived from an EMBL/GenBank/DDBJ whole genome shotgun (WGS) entry which is preliminary data.</text>
</comment>
<evidence type="ECO:0000259" key="4">
    <source>
        <dbReference type="Pfam" id="PF13403"/>
    </source>
</evidence>
<gene>
    <name evidence="5" type="ORF">DDE20_07960</name>
</gene>
<reference evidence="5 6" key="1">
    <citation type="submission" date="2018-04" db="EMBL/GenBank/DDBJ databases">
        <title>Pararhodobacter oceanense sp. nov., isolated from marine intertidal sediment.</title>
        <authorList>
            <person name="Wang X.-L."/>
            <person name="Du Z.-J."/>
        </authorList>
    </citation>
    <scope>NUCLEOTIDE SEQUENCE [LARGE SCALE GENOMIC DNA]</scope>
    <source>
        <strain evidence="5 6">AM505</strain>
    </source>
</reference>
<accession>A0A2T8HU58</accession>
<keyword evidence="6" id="KW-1185">Reference proteome</keyword>
<dbReference type="SUPFAM" id="SSF51120">
    <property type="entry name" value="beta-Roll"/>
    <property type="match status" value="1"/>
</dbReference>
<dbReference type="Gene3D" id="2.150.10.10">
    <property type="entry name" value="Serralysin-like metalloprotease, C-terminal"/>
    <property type="match status" value="1"/>
</dbReference>
<dbReference type="PANTHER" id="PTHR38340">
    <property type="entry name" value="S-LAYER PROTEIN"/>
    <property type="match status" value="1"/>
</dbReference>
<dbReference type="Proteomes" id="UP000245911">
    <property type="component" value="Unassembled WGS sequence"/>
</dbReference>
<dbReference type="InterPro" id="IPR050557">
    <property type="entry name" value="RTX_toxin/Mannuronan_C5-epim"/>
</dbReference>
<dbReference type="RefSeq" id="WP_116557959.1">
    <property type="nucleotide sequence ID" value="NZ_QDKM01000003.1"/>
</dbReference>
<dbReference type="InterPro" id="IPR011049">
    <property type="entry name" value="Serralysin-like_metalloprot_C"/>
</dbReference>
<organism evidence="5 6">
    <name type="scientific">Pararhodobacter oceanensis</name>
    <dbReference type="NCBI Taxonomy" id="2172121"/>
    <lineage>
        <taxon>Bacteria</taxon>
        <taxon>Pseudomonadati</taxon>
        <taxon>Pseudomonadota</taxon>
        <taxon>Alphaproteobacteria</taxon>
        <taxon>Rhodobacterales</taxon>
        <taxon>Paracoccaceae</taxon>
        <taxon>Pararhodobacter</taxon>
    </lineage>
</organism>
<dbReference type="InterPro" id="IPR018511">
    <property type="entry name" value="Hemolysin-typ_Ca-bd_CS"/>
</dbReference>
<dbReference type="GO" id="GO:0005509">
    <property type="term" value="F:calcium ion binding"/>
    <property type="evidence" value="ECO:0007669"/>
    <property type="project" value="InterPro"/>
</dbReference>
<sequence length="631" mass="64458">MSDLSLNTLTLSPGGPTAAGETLTFNGAGSPGGGIDSSSDSYETTTATPDVLAVGDTVAVNGAPLSVTEITTYATTVHYDNGASTATGVPFAIVTLSDGSKVGMFMDGAASYGDTSAVVLESVSGAGPLDESDMAATSAGEAIPDGVVDGTDGNDSIESGYTDAQGDEADNSGSRIDAHSGDDTVRGGRGDDTIDGGAGNDFLFGNDGDDSIMGGEGHDSIWGNDGNDSLYGNAGDDKLIGGAGDDLLVGGEGDDTLYGDAIDGDLGGRAPGDAAEPGFGNDTLVLDGGNDLAYGGSGDDVFQVFDGFGNHEIVGGETGETAGDTLDGSAITEDVQVIYTGDEEGTMSNEGSTASFEEIERLDLGSGDDRVEIVTTTTGTVNGSDGFDTLVLPEPAPGDPAPAVTVTHSTDNGDGTTTYTGYVNFPDGSRMDFENFEEIICFTPGTMIDTLRGKRAVEDLAPGDKVLTRDNGYQPLAWVGRRDLAAAELATCPQAAPIRIAAGALGAGLPEQDLRVSPRHRMLVTGARAELMFGEREVLVTAADLLALPEVTQEAPEAVSYIHVMCERHEIIRAEGSWSESFQPSEAVLNALDTQTRAELLGLFPELAAGTGFAAARPVLNGSEARELFVA</sequence>
<dbReference type="AlphaFoldDB" id="A0A2T8HU58"/>
<dbReference type="SUPFAM" id="SSF51294">
    <property type="entry name" value="Hedgehog/intein (Hint) domain"/>
    <property type="match status" value="1"/>
</dbReference>
<feature type="compositionally biased region" description="Polar residues" evidence="3">
    <location>
        <begin position="1"/>
        <end position="11"/>
    </location>
</feature>
<feature type="domain" description="Hedgehog/Intein (Hint)" evidence="4">
    <location>
        <begin position="440"/>
        <end position="585"/>
    </location>
</feature>
<dbReference type="InterPro" id="IPR036844">
    <property type="entry name" value="Hint_dom_sf"/>
</dbReference>
<evidence type="ECO:0000256" key="2">
    <source>
        <dbReference type="ARBA" id="ARBA00022525"/>
    </source>
</evidence>
<keyword evidence="2" id="KW-0964">Secreted</keyword>
<proteinExistence type="predicted"/>
<dbReference type="PROSITE" id="PS00330">
    <property type="entry name" value="HEMOLYSIN_CALCIUM"/>
    <property type="match status" value="2"/>
</dbReference>
<feature type="compositionally biased region" description="Basic and acidic residues" evidence="3">
    <location>
        <begin position="176"/>
        <end position="192"/>
    </location>
</feature>
<dbReference type="OrthoDB" id="6305173at2"/>
<evidence type="ECO:0000313" key="5">
    <source>
        <dbReference type="EMBL" id="PVH28964.1"/>
    </source>
</evidence>
<dbReference type="EMBL" id="QDKM01000003">
    <property type="protein sequence ID" value="PVH28964.1"/>
    <property type="molecule type" value="Genomic_DNA"/>
</dbReference>
<feature type="region of interest" description="Disordered" evidence="3">
    <location>
        <begin position="1"/>
        <end position="44"/>
    </location>
</feature>
<dbReference type="GO" id="GO:0005576">
    <property type="term" value="C:extracellular region"/>
    <property type="evidence" value="ECO:0007669"/>
    <property type="project" value="UniProtKB-SubCell"/>
</dbReference>
<dbReference type="Pfam" id="PF13403">
    <property type="entry name" value="Hint_2"/>
    <property type="match status" value="1"/>
</dbReference>
<evidence type="ECO:0000256" key="1">
    <source>
        <dbReference type="ARBA" id="ARBA00004613"/>
    </source>
</evidence>
<protein>
    <recommendedName>
        <fullName evidence="4">Hedgehog/Intein (Hint) domain-containing protein</fullName>
    </recommendedName>
</protein>
<name>A0A2T8HU58_9RHOB</name>
<dbReference type="Gene3D" id="2.170.16.10">
    <property type="entry name" value="Hedgehog/Intein (Hint) domain"/>
    <property type="match status" value="1"/>
</dbReference>
<evidence type="ECO:0000313" key="6">
    <source>
        <dbReference type="Proteomes" id="UP000245911"/>
    </source>
</evidence>
<comment type="subcellular location">
    <subcellularLocation>
        <location evidence="1">Secreted</location>
    </subcellularLocation>
</comment>
<dbReference type="PANTHER" id="PTHR38340:SF1">
    <property type="entry name" value="S-LAYER PROTEIN"/>
    <property type="match status" value="1"/>
</dbReference>
<dbReference type="InterPro" id="IPR001343">
    <property type="entry name" value="Hemolysn_Ca-bd"/>
</dbReference>
<dbReference type="PRINTS" id="PR00313">
    <property type="entry name" value="CABNDNGRPT"/>
</dbReference>